<evidence type="ECO:0000256" key="8">
    <source>
        <dbReference type="ARBA" id="ARBA00022741"/>
    </source>
</evidence>
<keyword evidence="5" id="KW-0597">Phosphoprotein</keyword>
<evidence type="ECO:0000256" key="12">
    <source>
        <dbReference type="ARBA" id="ARBA00023012"/>
    </source>
</evidence>
<dbReference type="PRINTS" id="PR00344">
    <property type="entry name" value="BCTRLSENSOR"/>
</dbReference>
<dbReference type="AlphaFoldDB" id="W6N8Q8"/>
<dbReference type="InterPro" id="IPR036097">
    <property type="entry name" value="HisK_dim/P_sf"/>
</dbReference>
<dbReference type="PANTHER" id="PTHR45528:SF1">
    <property type="entry name" value="SENSOR HISTIDINE KINASE CPXA"/>
    <property type="match status" value="1"/>
</dbReference>
<dbReference type="SUPFAM" id="SSF47384">
    <property type="entry name" value="Homodimeric domain of signal transducing histidine kinase"/>
    <property type="match status" value="1"/>
</dbReference>
<keyword evidence="6" id="KW-0808">Transferase</keyword>
<dbReference type="PROSITE" id="PS50109">
    <property type="entry name" value="HIS_KIN"/>
    <property type="match status" value="1"/>
</dbReference>
<dbReference type="Gene3D" id="1.10.287.130">
    <property type="match status" value="1"/>
</dbReference>
<feature type="domain" description="Histidine kinase" evidence="15">
    <location>
        <begin position="200"/>
        <end position="414"/>
    </location>
</feature>
<dbReference type="GO" id="GO:0005886">
    <property type="term" value="C:plasma membrane"/>
    <property type="evidence" value="ECO:0007669"/>
    <property type="project" value="UniProtKB-SubCell"/>
</dbReference>
<dbReference type="InterPro" id="IPR050398">
    <property type="entry name" value="HssS/ArlS-like"/>
</dbReference>
<keyword evidence="4" id="KW-1003">Cell membrane</keyword>
<keyword evidence="10" id="KW-0067">ATP-binding</keyword>
<evidence type="ECO:0000256" key="13">
    <source>
        <dbReference type="ARBA" id="ARBA00023136"/>
    </source>
</evidence>
<dbReference type="InterPro" id="IPR036890">
    <property type="entry name" value="HATPase_C_sf"/>
</dbReference>
<dbReference type="Gene3D" id="6.10.340.10">
    <property type="match status" value="1"/>
</dbReference>
<keyword evidence="12" id="KW-0902">Two-component regulatory system</keyword>
<feature type="domain" description="HAMP" evidence="16">
    <location>
        <begin position="137"/>
        <end position="185"/>
    </location>
</feature>
<keyword evidence="18" id="KW-1185">Reference proteome</keyword>
<name>W6N8Q8_CLOTY</name>
<dbReference type="PANTHER" id="PTHR45528">
    <property type="entry name" value="SENSOR HISTIDINE KINASE CPXA"/>
    <property type="match status" value="1"/>
</dbReference>
<dbReference type="Gene3D" id="3.30.565.10">
    <property type="entry name" value="Histidine kinase-like ATPase, C-terminal domain"/>
    <property type="match status" value="1"/>
</dbReference>
<dbReference type="OrthoDB" id="9773956at2"/>
<dbReference type="Pfam" id="PF00512">
    <property type="entry name" value="HisKA"/>
    <property type="match status" value="1"/>
</dbReference>
<evidence type="ECO:0000256" key="5">
    <source>
        <dbReference type="ARBA" id="ARBA00022553"/>
    </source>
</evidence>
<dbReference type="CDD" id="cd06225">
    <property type="entry name" value="HAMP"/>
    <property type="match status" value="1"/>
</dbReference>
<dbReference type="InterPro" id="IPR003661">
    <property type="entry name" value="HisK_dim/P_dom"/>
</dbReference>
<keyword evidence="9" id="KW-0418">Kinase</keyword>
<dbReference type="CDD" id="cd00075">
    <property type="entry name" value="HATPase"/>
    <property type="match status" value="1"/>
</dbReference>
<dbReference type="SUPFAM" id="SSF55874">
    <property type="entry name" value="ATPase domain of HSP90 chaperone/DNA topoisomerase II/histidine kinase"/>
    <property type="match status" value="1"/>
</dbReference>
<evidence type="ECO:0000256" key="11">
    <source>
        <dbReference type="ARBA" id="ARBA00022989"/>
    </source>
</evidence>
<evidence type="ECO:0000256" key="14">
    <source>
        <dbReference type="SAM" id="Phobius"/>
    </source>
</evidence>
<dbReference type="InterPro" id="IPR005467">
    <property type="entry name" value="His_kinase_dom"/>
</dbReference>
<evidence type="ECO:0000256" key="4">
    <source>
        <dbReference type="ARBA" id="ARBA00022475"/>
    </source>
</evidence>
<comment type="subcellular location">
    <subcellularLocation>
        <location evidence="2">Cell membrane</location>
        <topology evidence="2">Multi-pass membrane protein</topology>
    </subcellularLocation>
</comment>
<dbReference type="SMART" id="SM00388">
    <property type="entry name" value="HisKA"/>
    <property type="match status" value="1"/>
</dbReference>
<dbReference type="InterPro" id="IPR004358">
    <property type="entry name" value="Sig_transdc_His_kin-like_C"/>
</dbReference>
<keyword evidence="8" id="KW-0547">Nucleotide-binding</keyword>
<protein>
    <recommendedName>
        <fullName evidence="3">histidine kinase</fullName>
        <ecNumber evidence="3">2.7.13.3</ecNumber>
    </recommendedName>
</protein>
<reference evidence="17 18" key="1">
    <citation type="journal article" date="2015" name="Genome Announc.">
        <title>Draft Genome Sequence of Clostridium tyrobutyricum Strain DIVETGP, Isolated from Cow's Milk for Grana Padano Production.</title>
        <authorList>
            <person name="Soggiu A."/>
            <person name="Piras C."/>
            <person name="Gaiarsa S."/>
            <person name="Sassera D."/>
            <person name="Roncada P."/>
            <person name="Bendixen E."/>
            <person name="Brasca M."/>
            <person name="Bonizzi L."/>
        </authorList>
    </citation>
    <scope>NUCLEOTIDE SEQUENCE [LARGE SCALE GENOMIC DNA]</scope>
    <source>
        <strain evidence="17 18">DIVETGP</strain>
    </source>
</reference>
<dbReference type="Proteomes" id="UP000019482">
    <property type="component" value="Unassembled WGS sequence"/>
</dbReference>
<evidence type="ECO:0000256" key="3">
    <source>
        <dbReference type="ARBA" id="ARBA00012438"/>
    </source>
</evidence>
<keyword evidence="7 14" id="KW-0812">Transmembrane</keyword>
<feature type="transmembrane region" description="Helical" evidence="14">
    <location>
        <begin position="15"/>
        <end position="35"/>
    </location>
</feature>
<dbReference type="EMBL" id="CBXI010000044">
    <property type="protein sequence ID" value="CDL92810.1"/>
    <property type="molecule type" value="Genomic_DNA"/>
</dbReference>
<dbReference type="InterPro" id="IPR003594">
    <property type="entry name" value="HATPase_dom"/>
</dbReference>
<evidence type="ECO:0000259" key="15">
    <source>
        <dbReference type="PROSITE" id="PS50109"/>
    </source>
</evidence>
<accession>W6N8Q8</accession>
<evidence type="ECO:0000313" key="18">
    <source>
        <dbReference type="Proteomes" id="UP000019482"/>
    </source>
</evidence>
<dbReference type="PROSITE" id="PS50885">
    <property type="entry name" value="HAMP"/>
    <property type="match status" value="1"/>
</dbReference>
<organism evidence="17 18">
    <name type="scientific">Clostridium tyrobutyricum DIVETGP</name>
    <dbReference type="NCBI Taxonomy" id="1408889"/>
    <lineage>
        <taxon>Bacteria</taxon>
        <taxon>Bacillati</taxon>
        <taxon>Bacillota</taxon>
        <taxon>Clostridia</taxon>
        <taxon>Eubacteriales</taxon>
        <taxon>Clostridiaceae</taxon>
        <taxon>Clostridium</taxon>
    </lineage>
</organism>
<evidence type="ECO:0000259" key="16">
    <source>
        <dbReference type="PROSITE" id="PS50885"/>
    </source>
</evidence>
<evidence type="ECO:0000256" key="7">
    <source>
        <dbReference type="ARBA" id="ARBA00022692"/>
    </source>
</evidence>
<dbReference type="RefSeq" id="WP_017894497.1">
    <property type="nucleotide sequence ID" value="NZ_CBXI010000044.1"/>
</dbReference>
<evidence type="ECO:0000256" key="2">
    <source>
        <dbReference type="ARBA" id="ARBA00004651"/>
    </source>
</evidence>
<keyword evidence="11 14" id="KW-1133">Transmembrane helix</keyword>
<evidence type="ECO:0000256" key="9">
    <source>
        <dbReference type="ARBA" id="ARBA00022777"/>
    </source>
</evidence>
<comment type="caution">
    <text evidence="17">The sequence shown here is derived from an EMBL/GenBank/DDBJ whole genome shotgun (WGS) entry which is preliminary data.</text>
</comment>
<evidence type="ECO:0000313" key="17">
    <source>
        <dbReference type="EMBL" id="CDL92810.1"/>
    </source>
</evidence>
<proteinExistence type="predicted"/>
<evidence type="ECO:0000256" key="1">
    <source>
        <dbReference type="ARBA" id="ARBA00000085"/>
    </source>
</evidence>
<dbReference type="GO" id="GO:0005524">
    <property type="term" value="F:ATP binding"/>
    <property type="evidence" value="ECO:0007669"/>
    <property type="project" value="UniProtKB-KW"/>
</dbReference>
<comment type="catalytic activity">
    <reaction evidence="1">
        <text>ATP + protein L-histidine = ADP + protein N-phospho-L-histidine.</text>
        <dbReference type="EC" id="2.7.13.3"/>
    </reaction>
</comment>
<dbReference type="SMART" id="SM00387">
    <property type="entry name" value="HATPase_c"/>
    <property type="match status" value="1"/>
</dbReference>
<dbReference type="InterPro" id="IPR003660">
    <property type="entry name" value="HAMP_dom"/>
</dbReference>
<dbReference type="GeneID" id="29418589"/>
<gene>
    <name evidence="17" type="ORF">CTDIVETGP_2880</name>
</gene>
<keyword evidence="13 14" id="KW-0472">Membrane</keyword>
<dbReference type="EC" id="2.7.13.3" evidence="3"/>
<dbReference type="CDD" id="cd00082">
    <property type="entry name" value="HisKA"/>
    <property type="match status" value="1"/>
</dbReference>
<feature type="transmembrane region" description="Helical" evidence="14">
    <location>
        <begin position="109"/>
        <end position="130"/>
    </location>
</feature>
<dbReference type="Pfam" id="PF02518">
    <property type="entry name" value="HATPase_c"/>
    <property type="match status" value="1"/>
</dbReference>
<evidence type="ECO:0000256" key="10">
    <source>
        <dbReference type="ARBA" id="ARBA00022840"/>
    </source>
</evidence>
<dbReference type="GO" id="GO:0000155">
    <property type="term" value="F:phosphorelay sensor kinase activity"/>
    <property type="evidence" value="ECO:0007669"/>
    <property type="project" value="InterPro"/>
</dbReference>
<sequence>MRRYFVNPELKRSSVVLLFLNIIFMLGTILTLKLYQNSLKQDYIKTFGYITVIISQNNPEIIREIAPIITKGINNRDAEEGERILKQYGLTKELENNLFPYINKSNQKYNWYIADIFMVMVFVFFILNYIQCGYFYKRIRRINLGAKKIIDGDYNISINENKEGDFSKLSTSFNSMREIIKNSINELKSEKQFLVDLLSDISHQLKTPLSSMIIYNDILLNKKISKEQSTTFLINSKNQLYRMNWLIKSILKLARLDAKSIEFNMEYQSLNETVNCSIEALDEKIANKRIEVNFNQFNEVIFLHDRDWICEALINIVKNCVEHTQRRGKIDIDIMENPIYKRITISDNGEGIDDKDLPNIFKRFYKAKTSRNSESIGIGLALSKSIIESHNGIINVQSKVGIGTKFIITFLNYY</sequence>
<evidence type="ECO:0000256" key="6">
    <source>
        <dbReference type="ARBA" id="ARBA00022679"/>
    </source>
</evidence>